<dbReference type="InterPro" id="IPR013083">
    <property type="entry name" value="Znf_RING/FYVE/PHD"/>
</dbReference>
<keyword evidence="13" id="KW-0472">Membrane</keyword>
<dbReference type="SUPFAM" id="SSF57850">
    <property type="entry name" value="RING/U-box"/>
    <property type="match status" value="3"/>
</dbReference>
<dbReference type="SMART" id="SM00647">
    <property type="entry name" value="IBR"/>
    <property type="match status" value="2"/>
</dbReference>
<dbReference type="FunFam" id="3.30.40.10:FF:000051">
    <property type="entry name" value="RBR-type E3 ubiquitin transferase"/>
    <property type="match status" value="1"/>
</dbReference>
<dbReference type="HOGENOM" id="CLU_021364_2_2_1"/>
<evidence type="ECO:0000259" key="16">
    <source>
        <dbReference type="PROSITE" id="PS50089"/>
    </source>
</evidence>
<accession>M2PXS1</accession>
<comment type="subcellular location">
    <subcellularLocation>
        <location evidence="2">Membrane</location>
        <topology evidence="2">Single-pass membrane protein</topology>
    </subcellularLocation>
</comment>
<keyword evidence="11" id="KW-0862">Zinc</keyword>
<comment type="catalytic activity">
    <reaction evidence="1">
        <text>[E2 ubiquitin-conjugating enzyme]-S-ubiquitinyl-L-cysteine + [acceptor protein]-L-lysine = [E2 ubiquitin-conjugating enzyme]-L-cysteine + [acceptor protein]-N(6)-ubiquitinyl-L-lysine.</text>
        <dbReference type="EC" id="2.3.2.31"/>
    </reaction>
</comment>
<dbReference type="AlphaFoldDB" id="M2PXS1"/>
<evidence type="ECO:0000256" key="11">
    <source>
        <dbReference type="ARBA" id="ARBA00022833"/>
    </source>
</evidence>
<dbReference type="InterPro" id="IPR017907">
    <property type="entry name" value="Znf_RING_CS"/>
</dbReference>
<comment type="pathway">
    <text evidence="3">Protein modification; protein ubiquitination.</text>
</comment>
<dbReference type="Gene3D" id="3.30.40.10">
    <property type="entry name" value="Zinc/RING finger domain, C3HC4 (zinc finger)"/>
    <property type="match status" value="1"/>
</dbReference>
<keyword evidence="6" id="KW-0812">Transmembrane</keyword>
<dbReference type="GO" id="GO:0005737">
    <property type="term" value="C:cytoplasm"/>
    <property type="evidence" value="ECO:0007669"/>
    <property type="project" value="UniProtKB-ARBA"/>
</dbReference>
<dbReference type="EC" id="2.3.2.31" evidence="4"/>
<name>M2PXS1_CERS8</name>
<keyword evidence="19" id="KW-1185">Reference proteome</keyword>
<dbReference type="STRING" id="914234.M2PXS1"/>
<dbReference type="CDD" id="cd20354">
    <property type="entry name" value="Rcat_RBR_RNF14"/>
    <property type="match status" value="1"/>
</dbReference>
<organism evidence="18 19">
    <name type="scientific">Ceriporiopsis subvermispora (strain B)</name>
    <name type="common">White-rot fungus</name>
    <name type="synonym">Gelatoporia subvermispora</name>
    <dbReference type="NCBI Taxonomy" id="914234"/>
    <lineage>
        <taxon>Eukaryota</taxon>
        <taxon>Fungi</taxon>
        <taxon>Dikarya</taxon>
        <taxon>Basidiomycota</taxon>
        <taxon>Agaricomycotina</taxon>
        <taxon>Agaricomycetes</taxon>
        <taxon>Polyporales</taxon>
        <taxon>Gelatoporiaceae</taxon>
        <taxon>Gelatoporia</taxon>
    </lineage>
</organism>
<evidence type="ECO:0000259" key="17">
    <source>
        <dbReference type="PROSITE" id="PS51873"/>
    </source>
</evidence>
<evidence type="ECO:0000313" key="18">
    <source>
        <dbReference type="EMBL" id="EMD41709.1"/>
    </source>
</evidence>
<dbReference type="Pfam" id="PF22191">
    <property type="entry name" value="IBR_1"/>
    <property type="match status" value="1"/>
</dbReference>
<evidence type="ECO:0000256" key="8">
    <source>
        <dbReference type="ARBA" id="ARBA00022737"/>
    </source>
</evidence>
<evidence type="ECO:0000256" key="5">
    <source>
        <dbReference type="ARBA" id="ARBA00022679"/>
    </source>
</evidence>
<evidence type="ECO:0000256" key="4">
    <source>
        <dbReference type="ARBA" id="ARBA00012251"/>
    </source>
</evidence>
<keyword evidence="9 15" id="KW-0863">Zinc-finger</keyword>
<dbReference type="GO" id="GO:0016567">
    <property type="term" value="P:protein ubiquitination"/>
    <property type="evidence" value="ECO:0007669"/>
    <property type="project" value="InterPro"/>
</dbReference>
<dbReference type="Gene3D" id="1.20.120.1750">
    <property type="match status" value="1"/>
</dbReference>
<keyword evidence="8" id="KW-0677">Repeat</keyword>
<dbReference type="GO" id="GO:0008270">
    <property type="term" value="F:zinc ion binding"/>
    <property type="evidence" value="ECO:0007669"/>
    <property type="project" value="UniProtKB-KW"/>
</dbReference>
<keyword evidence="12" id="KW-1133">Transmembrane helix</keyword>
<comment type="similarity">
    <text evidence="14">Belongs to the RBR family. RNF14 subfamily.</text>
</comment>
<evidence type="ECO:0000256" key="10">
    <source>
        <dbReference type="ARBA" id="ARBA00022786"/>
    </source>
</evidence>
<dbReference type="OrthoDB" id="1431934at2759"/>
<proteinExistence type="inferred from homology"/>
<dbReference type="Proteomes" id="UP000016930">
    <property type="component" value="Unassembled WGS sequence"/>
</dbReference>
<dbReference type="InterPro" id="IPR031127">
    <property type="entry name" value="E3_UB_ligase_RBR"/>
</dbReference>
<keyword evidence="5" id="KW-0808">Transferase</keyword>
<dbReference type="PROSITE" id="PS00518">
    <property type="entry name" value="ZF_RING_1"/>
    <property type="match status" value="1"/>
</dbReference>
<evidence type="ECO:0000256" key="2">
    <source>
        <dbReference type="ARBA" id="ARBA00004167"/>
    </source>
</evidence>
<dbReference type="InterPro" id="IPR044066">
    <property type="entry name" value="TRIAD_supradom"/>
</dbReference>
<evidence type="ECO:0000256" key="15">
    <source>
        <dbReference type="PROSITE-ProRule" id="PRU00175"/>
    </source>
</evidence>
<dbReference type="GO" id="GO:0031090">
    <property type="term" value="C:organelle membrane"/>
    <property type="evidence" value="ECO:0007669"/>
    <property type="project" value="UniProtKB-ARBA"/>
</dbReference>
<dbReference type="InterPro" id="IPR047548">
    <property type="entry name" value="Rcat_RBR_RNF14"/>
</dbReference>
<dbReference type="PROSITE" id="PS51873">
    <property type="entry name" value="TRIAD"/>
    <property type="match status" value="1"/>
</dbReference>
<evidence type="ECO:0000256" key="14">
    <source>
        <dbReference type="ARBA" id="ARBA00044508"/>
    </source>
</evidence>
<dbReference type="EMBL" id="KB445791">
    <property type="protein sequence ID" value="EMD41709.1"/>
    <property type="molecule type" value="Genomic_DNA"/>
</dbReference>
<dbReference type="CDD" id="cd20341">
    <property type="entry name" value="BRcat_RBR_RNF14"/>
    <property type="match status" value="1"/>
</dbReference>
<feature type="domain" description="RING-type" evidence="17">
    <location>
        <begin position="43"/>
        <end position="304"/>
    </location>
</feature>
<feature type="domain" description="RING-type" evidence="16">
    <location>
        <begin position="47"/>
        <end position="92"/>
    </location>
</feature>
<evidence type="ECO:0000256" key="6">
    <source>
        <dbReference type="ARBA" id="ARBA00022692"/>
    </source>
</evidence>
<gene>
    <name evidence="18" type="ORF">CERSUDRAFT_79348</name>
</gene>
<reference evidence="18 19" key="1">
    <citation type="journal article" date="2012" name="Proc. Natl. Acad. Sci. U.S.A.">
        <title>Comparative genomics of Ceriporiopsis subvermispora and Phanerochaete chrysosporium provide insight into selective ligninolysis.</title>
        <authorList>
            <person name="Fernandez-Fueyo E."/>
            <person name="Ruiz-Duenas F.J."/>
            <person name="Ferreira P."/>
            <person name="Floudas D."/>
            <person name="Hibbett D.S."/>
            <person name="Canessa P."/>
            <person name="Larrondo L.F."/>
            <person name="James T.Y."/>
            <person name="Seelenfreund D."/>
            <person name="Lobos S."/>
            <person name="Polanco R."/>
            <person name="Tello M."/>
            <person name="Honda Y."/>
            <person name="Watanabe T."/>
            <person name="Watanabe T."/>
            <person name="Ryu J.S."/>
            <person name="Kubicek C.P."/>
            <person name="Schmoll M."/>
            <person name="Gaskell J."/>
            <person name="Hammel K.E."/>
            <person name="St John F.J."/>
            <person name="Vanden Wymelenberg A."/>
            <person name="Sabat G."/>
            <person name="Splinter BonDurant S."/>
            <person name="Syed K."/>
            <person name="Yadav J.S."/>
            <person name="Doddapaneni H."/>
            <person name="Subramanian V."/>
            <person name="Lavin J.L."/>
            <person name="Oguiza J.A."/>
            <person name="Perez G."/>
            <person name="Pisabarro A.G."/>
            <person name="Ramirez L."/>
            <person name="Santoyo F."/>
            <person name="Master E."/>
            <person name="Coutinho P.M."/>
            <person name="Henrissat B."/>
            <person name="Lombard V."/>
            <person name="Magnuson J.K."/>
            <person name="Kuees U."/>
            <person name="Hori C."/>
            <person name="Igarashi K."/>
            <person name="Samejima M."/>
            <person name="Held B.W."/>
            <person name="Barry K.W."/>
            <person name="LaButti K.M."/>
            <person name="Lapidus A."/>
            <person name="Lindquist E.A."/>
            <person name="Lucas S.M."/>
            <person name="Riley R."/>
            <person name="Salamov A.A."/>
            <person name="Hoffmeister D."/>
            <person name="Schwenk D."/>
            <person name="Hadar Y."/>
            <person name="Yarden O."/>
            <person name="de Vries R.P."/>
            <person name="Wiebenga A."/>
            <person name="Stenlid J."/>
            <person name="Eastwood D."/>
            <person name="Grigoriev I.V."/>
            <person name="Berka R.M."/>
            <person name="Blanchette R.A."/>
            <person name="Kersten P."/>
            <person name="Martinez A.T."/>
            <person name="Vicuna R."/>
            <person name="Cullen D."/>
        </authorList>
    </citation>
    <scope>NUCLEOTIDE SEQUENCE [LARGE SCALE GENOMIC DNA]</scope>
    <source>
        <strain evidence="18 19">B</strain>
    </source>
</reference>
<sequence>MFELSSISSGDRAIRIPHAAPHLLLPLLVTYDKSAQMKTFCQTTYECQICISSIKGAQCIMLSCSHVFCRACLEDFWKLCITEGDVGRVGCPDPQCVKALREANEEEVRRVVTEEEVRRWKWLRQKRMLEKDPTIVHCPMSFCQHPVPKPPSADNTEDTDEVSGWNRLRTCPECGYSFCAYCKRTWHGPHTDCPLSATELFVREYMALPEDSPDRVMLERRYGRKMIHNLVAKYEEEQANKQWLEQSTTDCPTCNVHVEKTFGCNHMTCAKCKEHFCYRCGERISATDPYAHFSARGTRCYMKLFDFESVEDEWEPMEGFNAI</sequence>
<dbReference type="InterPro" id="IPR002867">
    <property type="entry name" value="IBR_dom"/>
</dbReference>
<evidence type="ECO:0000256" key="3">
    <source>
        <dbReference type="ARBA" id="ARBA00004906"/>
    </source>
</evidence>
<keyword evidence="7" id="KW-0479">Metal-binding</keyword>
<evidence type="ECO:0000256" key="13">
    <source>
        <dbReference type="ARBA" id="ARBA00023136"/>
    </source>
</evidence>
<dbReference type="Pfam" id="PF01485">
    <property type="entry name" value="IBR"/>
    <property type="match status" value="1"/>
</dbReference>
<dbReference type="InterPro" id="IPR001841">
    <property type="entry name" value="Znf_RING"/>
</dbReference>
<evidence type="ECO:0000256" key="1">
    <source>
        <dbReference type="ARBA" id="ARBA00001798"/>
    </source>
</evidence>
<evidence type="ECO:0000256" key="7">
    <source>
        <dbReference type="ARBA" id="ARBA00022723"/>
    </source>
</evidence>
<dbReference type="GO" id="GO:0061630">
    <property type="term" value="F:ubiquitin protein ligase activity"/>
    <property type="evidence" value="ECO:0007669"/>
    <property type="project" value="UniProtKB-EC"/>
</dbReference>
<evidence type="ECO:0000256" key="12">
    <source>
        <dbReference type="ARBA" id="ARBA00022989"/>
    </source>
</evidence>
<dbReference type="PROSITE" id="PS50089">
    <property type="entry name" value="ZF_RING_2"/>
    <property type="match status" value="1"/>
</dbReference>
<protein>
    <recommendedName>
        <fullName evidence="4">RBR-type E3 ubiquitin transferase</fullName>
        <ecNumber evidence="4">2.3.2.31</ecNumber>
    </recommendedName>
</protein>
<dbReference type="PANTHER" id="PTHR11685">
    <property type="entry name" value="RBR FAMILY RING FINGER AND IBR DOMAIN-CONTAINING"/>
    <property type="match status" value="1"/>
</dbReference>
<evidence type="ECO:0000313" key="19">
    <source>
        <dbReference type="Proteomes" id="UP000016930"/>
    </source>
</evidence>
<evidence type="ECO:0000256" key="9">
    <source>
        <dbReference type="ARBA" id="ARBA00022771"/>
    </source>
</evidence>
<keyword evidence="10" id="KW-0833">Ubl conjugation pathway</keyword>